<dbReference type="Gene3D" id="1.10.10.60">
    <property type="entry name" value="Homeodomain-like"/>
    <property type="match status" value="1"/>
</dbReference>
<dbReference type="InterPro" id="IPR050204">
    <property type="entry name" value="AraC_XylS_family_regulators"/>
</dbReference>
<evidence type="ECO:0000313" key="5">
    <source>
        <dbReference type="EMBL" id="MFF3568581.1"/>
    </source>
</evidence>
<dbReference type="PANTHER" id="PTHR46796:SF6">
    <property type="entry name" value="ARAC SUBFAMILY"/>
    <property type="match status" value="1"/>
</dbReference>
<dbReference type="Pfam" id="PF14525">
    <property type="entry name" value="AraC_binding_2"/>
    <property type="match status" value="1"/>
</dbReference>
<sequence length="311" mass="33729">MRDSEPYLVQEVDTSVVSVRESADFWAEHICRNQGTLQFRFADAATFHGVTAAQHYAGYQLIGFRSDGITYARTRTDVRRDDDESLRVVVPTGGAMQFRQDDTTVQVSPGQGAVVTKARPFDFAQAHSAQGWVMNIPAGSLPLDAGAGPAVIDLRQGVGSVAFGMISELSKQRAAVDGLGFATTSDMTIELLKLCLRSGRELPTTLGAVDAAVRDYVRRHATDPDLTPAAIAHHLGWSMRQVQLALQNTGTTPSRLIRAERLGHARRLLRESSVDDTVAQIAYASGFRSLSAFGAAFKAQFGLTPQEARNH</sequence>
<name>A0ABW6S073_9NOCA</name>
<dbReference type="PROSITE" id="PS01124">
    <property type="entry name" value="HTH_ARAC_FAMILY_2"/>
    <property type="match status" value="1"/>
</dbReference>
<evidence type="ECO:0000256" key="2">
    <source>
        <dbReference type="ARBA" id="ARBA00023125"/>
    </source>
</evidence>
<dbReference type="InterPro" id="IPR009057">
    <property type="entry name" value="Homeodomain-like_sf"/>
</dbReference>
<comment type="caution">
    <text evidence="5">The sequence shown here is derived from an EMBL/GenBank/DDBJ whole genome shotgun (WGS) entry which is preliminary data.</text>
</comment>
<dbReference type="Pfam" id="PF12833">
    <property type="entry name" value="HTH_18"/>
    <property type="match status" value="1"/>
</dbReference>
<keyword evidence="6" id="KW-1185">Reference proteome</keyword>
<proteinExistence type="predicted"/>
<protein>
    <submittedName>
        <fullName evidence="5">AraC family transcriptional regulator</fullName>
    </submittedName>
</protein>
<reference evidence="5 6" key="1">
    <citation type="submission" date="2024-10" db="EMBL/GenBank/DDBJ databases">
        <title>The Natural Products Discovery Center: Release of the First 8490 Sequenced Strains for Exploring Actinobacteria Biosynthetic Diversity.</title>
        <authorList>
            <person name="Kalkreuter E."/>
            <person name="Kautsar S.A."/>
            <person name="Yang D."/>
            <person name="Bader C.D."/>
            <person name="Teijaro C.N."/>
            <person name="Fluegel L."/>
            <person name="Davis C.M."/>
            <person name="Simpson J.R."/>
            <person name="Lauterbach L."/>
            <person name="Steele A.D."/>
            <person name="Gui C."/>
            <person name="Meng S."/>
            <person name="Li G."/>
            <person name="Viehrig K."/>
            <person name="Ye F."/>
            <person name="Su P."/>
            <person name="Kiefer A.F."/>
            <person name="Nichols A."/>
            <person name="Cepeda A.J."/>
            <person name="Yan W."/>
            <person name="Fan B."/>
            <person name="Jiang Y."/>
            <person name="Adhikari A."/>
            <person name="Zheng C.-J."/>
            <person name="Schuster L."/>
            <person name="Cowan T.M."/>
            <person name="Smanski M.J."/>
            <person name="Chevrette M.G."/>
            <person name="De Carvalho L.P.S."/>
            <person name="Shen B."/>
        </authorList>
    </citation>
    <scope>NUCLEOTIDE SEQUENCE [LARGE SCALE GENOMIC DNA]</scope>
    <source>
        <strain evidence="5 6">NPDC002593</strain>
    </source>
</reference>
<gene>
    <name evidence="5" type="ORF">ACFYXQ_12480</name>
</gene>
<keyword evidence="2" id="KW-0238">DNA-binding</keyword>
<dbReference type="PROSITE" id="PS00041">
    <property type="entry name" value="HTH_ARAC_FAMILY_1"/>
    <property type="match status" value="1"/>
</dbReference>
<dbReference type="RefSeq" id="WP_063713139.1">
    <property type="nucleotide sequence ID" value="NZ_JBIAQY010000003.1"/>
</dbReference>
<dbReference type="InterPro" id="IPR018060">
    <property type="entry name" value="HTH_AraC"/>
</dbReference>
<dbReference type="PRINTS" id="PR00032">
    <property type="entry name" value="HTHARAC"/>
</dbReference>
<evidence type="ECO:0000256" key="3">
    <source>
        <dbReference type="ARBA" id="ARBA00023163"/>
    </source>
</evidence>
<dbReference type="SUPFAM" id="SSF46689">
    <property type="entry name" value="Homeodomain-like"/>
    <property type="match status" value="1"/>
</dbReference>
<keyword evidence="3" id="KW-0804">Transcription</keyword>
<dbReference type="PANTHER" id="PTHR46796">
    <property type="entry name" value="HTH-TYPE TRANSCRIPTIONAL ACTIVATOR RHAS-RELATED"/>
    <property type="match status" value="1"/>
</dbReference>
<dbReference type="EMBL" id="JBIAQY010000003">
    <property type="protein sequence ID" value="MFF3568581.1"/>
    <property type="molecule type" value="Genomic_DNA"/>
</dbReference>
<organism evidence="5 6">
    <name type="scientific">Nocardia jiangxiensis</name>
    <dbReference type="NCBI Taxonomy" id="282685"/>
    <lineage>
        <taxon>Bacteria</taxon>
        <taxon>Bacillati</taxon>
        <taxon>Actinomycetota</taxon>
        <taxon>Actinomycetes</taxon>
        <taxon>Mycobacteriales</taxon>
        <taxon>Nocardiaceae</taxon>
        <taxon>Nocardia</taxon>
    </lineage>
</organism>
<dbReference type="Proteomes" id="UP001601992">
    <property type="component" value="Unassembled WGS sequence"/>
</dbReference>
<evidence type="ECO:0000256" key="1">
    <source>
        <dbReference type="ARBA" id="ARBA00023015"/>
    </source>
</evidence>
<evidence type="ECO:0000313" key="6">
    <source>
        <dbReference type="Proteomes" id="UP001601992"/>
    </source>
</evidence>
<dbReference type="InterPro" id="IPR020449">
    <property type="entry name" value="Tscrpt_reg_AraC-type_HTH"/>
</dbReference>
<dbReference type="InterPro" id="IPR035418">
    <property type="entry name" value="AraC-bd_2"/>
</dbReference>
<evidence type="ECO:0000259" key="4">
    <source>
        <dbReference type="PROSITE" id="PS01124"/>
    </source>
</evidence>
<keyword evidence="1" id="KW-0805">Transcription regulation</keyword>
<dbReference type="SMART" id="SM00342">
    <property type="entry name" value="HTH_ARAC"/>
    <property type="match status" value="1"/>
</dbReference>
<feature type="domain" description="HTH araC/xylS-type" evidence="4">
    <location>
        <begin position="211"/>
        <end position="311"/>
    </location>
</feature>
<accession>A0ABW6S073</accession>
<dbReference type="InterPro" id="IPR018062">
    <property type="entry name" value="HTH_AraC-typ_CS"/>
</dbReference>